<gene>
    <name evidence="1" type="ORF">NP493_188g00021</name>
</gene>
<comment type="caution">
    <text evidence="1">The sequence shown here is derived from an EMBL/GenBank/DDBJ whole genome shotgun (WGS) entry which is preliminary data.</text>
</comment>
<name>A0AAD9P278_RIDPI</name>
<proteinExistence type="predicted"/>
<protein>
    <submittedName>
        <fullName evidence="1">Uncharacterized protein</fullName>
    </submittedName>
</protein>
<dbReference type="AlphaFoldDB" id="A0AAD9P278"/>
<evidence type="ECO:0000313" key="2">
    <source>
        <dbReference type="Proteomes" id="UP001209878"/>
    </source>
</evidence>
<organism evidence="1 2">
    <name type="scientific">Ridgeia piscesae</name>
    <name type="common">Tubeworm</name>
    <dbReference type="NCBI Taxonomy" id="27915"/>
    <lineage>
        <taxon>Eukaryota</taxon>
        <taxon>Metazoa</taxon>
        <taxon>Spiralia</taxon>
        <taxon>Lophotrochozoa</taxon>
        <taxon>Annelida</taxon>
        <taxon>Polychaeta</taxon>
        <taxon>Sedentaria</taxon>
        <taxon>Canalipalpata</taxon>
        <taxon>Sabellida</taxon>
        <taxon>Siboglinidae</taxon>
        <taxon>Ridgeia</taxon>
    </lineage>
</organism>
<dbReference type="EMBL" id="JAODUO010000188">
    <property type="protein sequence ID" value="KAK2186793.1"/>
    <property type="molecule type" value="Genomic_DNA"/>
</dbReference>
<accession>A0AAD9P278</accession>
<dbReference type="Proteomes" id="UP001209878">
    <property type="component" value="Unassembled WGS sequence"/>
</dbReference>
<sequence>MSRAATLTQEEAYALGMQRETWCEVERMKEETFARSGRRHVGWYLASHAFDFTKPAPAAPRCNWTVTGINVHRQSRHFPSQHFKSHLRVV</sequence>
<evidence type="ECO:0000313" key="1">
    <source>
        <dbReference type="EMBL" id="KAK2186793.1"/>
    </source>
</evidence>
<keyword evidence="2" id="KW-1185">Reference proteome</keyword>
<reference evidence="1" key="1">
    <citation type="journal article" date="2023" name="Mol. Biol. Evol.">
        <title>Third-Generation Sequencing Reveals the Adaptive Role of the Epigenome in Three Deep-Sea Polychaetes.</title>
        <authorList>
            <person name="Perez M."/>
            <person name="Aroh O."/>
            <person name="Sun Y."/>
            <person name="Lan Y."/>
            <person name="Juniper S.K."/>
            <person name="Young C.R."/>
            <person name="Angers B."/>
            <person name="Qian P.Y."/>
        </authorList>
    </citation>
    <scope>NUCLEOTIDE SEQUENCE</scope>
    <source>
        <strain evidence="1">R07B-5</strain>
    </source>
</reference>